<accession>A0A1H6VCT4</accession>
<name>A0A1H6VCT4_9BACT</name>
<dbReference type="SUPFAM" id="SSF101874">
    <property type="entry name" value="YceI-like"/>
    <property type="match status" value="1"/>
</dbReference>
<dbReference type="Gene3D" id="2.40.128.110">
    <property type="entry name" value="Lipid/polyisoprenoid-binding, YceI-like"/>
    <property type="match status" value="1"/>
</dbReference>
<feature type="domain" description="Lipid/polyisoprenoid-binding YceI-like" evidence="2">
    <location>
        <begin position="31"/>
        <end position="201"/>
    </location>
</feature>
<dbReference type="OrthoDB" id="951410at2"/>
<keyword evidence="4" id="KW-1185">Reference proteome</keyword>
<dbReference type="AlphaFoldDB" id="A0A1H6VCT4"/>
<dbReference type="Pfam" id="PF04264">
    <property type="entry name" value="YceI"/>
    <property type="match status" value="1"/>
</dbReference>
<keyword evidence="1" id="KW-0732">Signal</keyword>
<feature type="chain" id="PRO_5011474029" evidence="1">
    <location>
        <begin position="19"/>
        <end position="213"/>
    </location>
</feature>
<reference evidence="3 4" key="1">
    <citation type="submission" date="2016-10" db="EMBL/GenBank/DDBJ databases">
        <authorList>
            <person name="de Groot N.N."/>
        </authorList>
    </citation>
    <scope>NUCLEOTIDE SEQUENCE [LARGE SCALE GENOMIC DNA]</scope>
    <source>
        <strain evidence="3 4">DSM 19938</strain>
    </source>
</reference>
<protein>
    <submittedName>
        <fullName evidence="3">Polyisoprenoid-binding protein YceI</fullName>
    </submittedName>
</protein>
<dbReference type="EMBL" id="FNXY01000004">
    <property type="protein sequence ID" value="SEJ02393.1"/>
    <property type="molecule type" value="Genomic_DNA"/>
</dbReference>
<evidence type="ECO:0000313" key="4">
    <source>
        <dbReference type="Proteomes" id="UP000199532"/>
    </source>
</evidence>
<dbReference type="SMART" id="SM00867">
    <property type="entry name" value="YceI"/>
    <property type="match status" value="1"/>
</dbReference>
<dbReference type="PANTHER" id="PTHR34406">
    <property type="entry name" value="PROTEIN YCEI"/>
    <property type="match status" value="1"/>
</dbReference>
<sequence length="213" mass="22722">MKTIVLSLISLTASTFLAFSGPTDKKAKNVSYLVNAQKSKLTWNAKKVTGAHAGTAPVKSGQLNLSGGKLTGGHVEINLKDLVVTDIKDPEYNAKLVSHLKNDDFFAVEKFPVATLEIVSATSAGTNKYTVKGKLTIKGITKDVTFPADIDADDKKLTANAKLAIDRTQYGIRYNSKSFFSSIGDKAIEDNFNLDVSLFADVSTAAAKSAASK</sequence>
<gene>
    <name evidence="3" type="ORF">SAMN04487995_3084</name>
</gene>
<evidence type="ECO:0000259" key="2">
    <source>
        <dbReference type="SMART" id="SM00867"/>
    </source>
</evidence>
<dbReference type="STRING" id="408657.SAMN04487995_3084"/>
<organism evidence="3 4">
    <name type="scientific">Dyadobacter koreensis</name>
    <dbReference type="NCBI Taxonomy" id="408657"/>
    <lineage>
        <taxon>Bacteria</taxon>
        <taxon>Pseudomonadati</taxon>
        <taxon>Bacteroidota</taxon>
        <taxon>Cytophagia</taxon>
        <taxon>Cytophagales</taxon>
        <taxon>Spirosomataceae</taxon>
        <taxon>Dyadobacter</taxon>
    </lineage>
</organism>
<evidence type="ECO:0000256" key="1">
    <source>
        <dbReference type="SAM" id="SignalP"/>
    </source>
</evidence>
<dbReference type="Proteomes" id="UP000199532">
    <property type="component" value="Unassembled WGS sequence"/>
</dbReference>
<dbReference type="InterPro" id="IPR007372">
    <property type="entry name" value="Lipid/polyisoprenoid-bd_YceI"/>
</dbReference>
<feature type="signal peptide" evidence="1">
    <location>
        <begin position="1"/>
        <end position="18"/>
    </location>
</feature>
<evidence type="ECO:0000313" key="3">
    <source>
        <dbReference type="EMBL" id="SEJ02393.1"/>
    </source>
</evidence>
<dbReference type="PANTHER" id="PTHR34406:SF1">
    <property type="entry name" value="PROTEIN YCEI"/>
    <property type="match status" value="1"/>
</dbReference>
<dbReference type="RefSeq" id="WP_090336299.1">
    <property type="nucleotide sequence ID" value="NZ_FNXY01000004.1"/>
</dbReference>
<dbReference type="InterPro" id="IPR036761">
    <property type="entry name" value="TTHA0802/YceI-like_sf"/>
</dbReference>
<proteinExistence type="predicted"/>